<dbReference type="AlphaFoldDB" id="A0A059BM60"/>
<feature type="compositionally biased region" description="Basic residues" evidence="1">
    <location>
        <begin position="39"/>
        <end position="52"/>
    </location>
</feature>
<evidence type="ECO:0000256" key="1">
    <source>
        <dbReference type="SAM" id="MobiDB-lite"/>
    </source>
</evidence>
<dbReference type="Gramene" id="KCW66931">
    <property type="protein sequence ID" value="KCW66931"/>
    <property type="gene ID" value="EUGRSUZ_F00683"/>
</dbReference>
<name>A0A059BM60_EUCGR</name>
<protein>
    <submittedName>
        <fullName evidence="2">Uncharacterized protein</fullName>
    </submittedName>
</protein>
<dbReference type="InParanoid" id="A0A059BM60"/>
<dbReference type="EMBL" id="KK198758">
    <property type="protein sequence ID" value="KCW66931.1"/>
    <property type="molecule type" value="Genomic_DNA"/>
</dbReference>
<accession>A0A059BM60</accession>
<gene>
    <name evidence="2" type="ORF">EUGRSUZ_F00683</name>
</gene>
<reference evidence="2" key="1">
    <citation type="submission" date="2013-07" db="EMBL/GenBank/DDBJ databases">
        <title>The genome of Eucalyptus grandis.</title>
        <authorList>
            <person name="Schmutz J."/>
            <person name="Hayes R."/>
            <person name="Myburg A."/>
            <person name="Tuskan G."/>
            <person name="Grattapaglia D."/>
            <person name="Rokhsar D.S."/>
        </authorList>
    </citation>
    <scope>NUCLEOTIDE SEQUENCE</scope>
    <source>
        <tissue evidence="2">Leaf extractions</tissue>
    </source>
</reference>
<proteinExistence type="predicted"/>
<sequence>MYCKVGLIEPALGRQFQSPRREHPCRQALRGISSAARARASRHGMRRGRGSRRQYTSNSDLRRIGSPSPDRNSSLRYRRHLLLRHFRLHIRRPMLMRCAKRRGTATVEFGYSPRTGSSLLGFRFRGLN</sequence>
<feature type="region of interest" description="Disordered" evidence="1">
    <location>
        <begin position="29"/>
        <end position="74"/>
    </location>
</feature>
<organism evidence="2">
    <name type="scientific">Eucalyptus grandis</name>
    <name type="common">Flooded gum</name>
    <dbReference type="NCBI Taxonomy" id="71139"/>
    <lineage>
        <taxon>Eukaryota</taxon>
        <taxon>Viridiplantae</taxon>
        <taxon>Streptophyta</taxon>
        <taxon>Embryophyta</taxon>
        <taxon>Tracheophyta</taxon>
        <taxon>Spermatophyta</taxon>
        <taxon>Magnoliopsida</taxon>
        <taxon>eudicotyledons</taxon>
        <taxon>Gunneridae</taxon>
        <taxon>Pentapetalae</taxon>
        <taxon>rosids</taxon>
        <taxon>malvids</taxon>
        <taxon>Myrtales</taxon>
        <taxon>Myrtaceae</taxon>
        <taxon>Myrtoideae</taxon>
        <taxon>Eucalypteae</taxon>
        <taxon>Eucalyptus</taxon>
    </lineage>
</organism>
<evidence type="ECO:0000313" key="2">
    <source>
        <dbReference type="EMBL" id="KCW66931.1"/>
    </source>
</evidence>